<reference evidence="4 5" key="1">
    <citation type="journal article" date="2000" name="Nature">
        <title>The genome sequence of the thermoacidophilic scavenger Thermoplasma acidophilum.</title>
        <authorList>
            <person name="Ruepp A."/>
            <person name="Graml W."/>
            <person name="Santos-Martinez M.L."/>
            <person name="Koretke K.K."/>
            <person name="Volker C."/>
            <person name="Mewes H.W."/>
            <person name="Frishman D."/>
            <person name="Stocker S."/>
            <person name="Lupas A.N."/>
            <person name="Baumeister W."/>
        </authorList>
    </citation>
    <scope>NUCLEOTIDE SEQUENCE [LARGE SCALE GENOMIC DNA]</scope>
    <source>
        <strain evidence="5">ATCC 25905 / DSM 1728 / JCM 9062 / NBRC 15155 / AMRC-C165</strain>
    </source>
</reference>
<evidence type="ECO:0000256" key="3">
    <source>
        <dbReference type="PROSITE-ProRule" id="PRU00339"/>
    </source>
</evidence>
<dbReference type="EnsemblBacteria" id="CAC11701">
    <property type="protein sequence ID" value="CAC11701"/>
    <property type="gene ID" value="CAC11701"/>
</dbReference>
<evidence type="ECO:0000313" key="4">
    <source>
        <dbReference type="EMBL" id="CAC11701.1"/>
    </source>
</evidence>
<keyword evidence="1" id="KW-0677">Repeat</keyword>
<dbReference type="InParanoid" id="Q9HKN6"/>
<dbReference type="eggNOG" id="arCOG05326">
    <property type="taxonomic scope" value="Archaea"/>
</dbReference>
<dbReference type="EMBL" id="AL445064">
    <property type="protein sequence ID" value="CAC11701.1"/>
    <property type="molecule type" value="Genomic_DNA"/>
</dbReference>
<evidence type="ECO:0000256" key="1">
    <source>
        <dbReference type="ARBA" id="ARBA00022737"/>
    </source>
</evidence>
<feature type="repeat" description="TPR" evidence="3">
    <location>
        <begin position="361"/>
        <end position="394"/>
    </location>
</feature>
<dbReference type="Gene3D" id="1.25.40.10">
    <property type="entry name" value="Tetratricopeptide repeat domain"/>
    <property type="match status" value="3"/>
</dbReference>
<dbReference type="Pfam" id="PF14559">
    <property type="entry name" value="TPR_19"/>
    <property type="match status" value="1"/>
</dbReference>
<dbReference type="InterPro" id="IPR011990">
    <property type="entry name" value="TPR-like_helical_dom_sf"/>
</dbReference>
<evidence type="ECO:0000313" key="5">
    <source>
        <dbReference type="Proteomes" id="UP000001024"/>
    </source>
</evidence>
<dbReference type="Proteomes" id="UP000001024">
    <property type="component" value="Chromosome"/>
</dbReference>
<dbReference type="SMART" id="SM00028">
    <property type="entry name" value="TPR"/>
    <property type="match status" value="4"/>
</dbReference>
<dbReference type="STRING" id="273075.gene:9571781"/>
<name>Q9HKN6_THEAC</name>
<proteinExistence type="predicted"/>
<dbReference type="InterPro" id="IPR051685">
    <property type="entry name" value="Ycf3/AcsC/BcsC/TPR_MFPF"/>
</dbReference>
<evidence type="ECO:0000256" key="2">
    <source>
        <dbReference type="ARBA" id="ARBA00022803"/>
    </source>
</evidence>
<dbReference type="AlphaFoldDB" id="Q9HKN6"/>
<organism evidence="4 5">
    <name type="scientific">Thermoplasma acidophilum (strain ATCC 25905 / DSM 1728 / JCM 9062 / NBRC 15155 / AMRC-C165)</name>
    <dbReference type="NCBI Taxonomy" id="273075"/>
    <lineage>
        <taxon>Archaea</taxon>
        <taxon>Methanobacteriati</taxon>
        <taxon>Thermoplasmatota</taxon>
        <taxon>Thermoplasmata</taxon>
        <taxon>Thermoplasmatales</taxon>
        <taxon>Thermoplasmataceae</taxon>
        <taxon>Thermoplasma</taxon>
    </lineage>
</organism>
<accession>Q9HKN6</accession>
<dbReference type="KEGG" id="tac:Ta0561"/>
<dbReference type="PANTHER" id="PTHR44943">
    <property type="entry name" value="CELLULOSE SYNTHASE OPERON PROTEIN C"/>
    <property type="match status" value="1"/>
</dbReference>
<dbReference type="SUPFAM" id="SSF48452">
    <property type="entry name" value="TPR-like"/>
    <property type="match status" value="2"/>
</dbReference>
<dbReference type="InterPro" id="IPR019734">
    <property type="entry name" value="TPR_rpt"/>
</dbReference>
<protein>
    <submittedName>
        <fullName evidence="4">Uncharacterized protein</fullName>
    </submittedName>
</protein>
<feature type="repeat" description="TPR" evidence="3">
    <location>
        <begin position="226"/>
        <end position="259"/>
    </location>
</feature>
<gene>
    <name evidence="4" type="ordered locus">Ta0561</name>
</gene>
<keyword evidence="2 3" id="KW-0802">TPR repeat</keyword>
<dbReference type="PANTHER" id="PTHR44943:SF8">
    <property type="entry name" value="TPR REPEAT-CONTAINING PROTEIN MJ0263"/>
    <property type="match status" value="1"/>
</dbReference>
<dbReference type="PROSITE" id="PS50005">
    <property type="entry name" value="TPR"/>
    <property type="match status" value="2"/>
</dbReference>
<dbReference type="PaxDb" id="273075-Ta0561"/>
<dbReference type="RefSeq" id="WP_010900986.1">
    <property type="nucleotide sequence ID" value="NC_002578.1"/>
</dbReference>
<dbReference type="HOGENOM" id="CLU_270604_0_0_2"/>
<keyword evidence="5" id="KW-1185">Reference proteome</keyword>
<sequence>MADPKLTKALMMKMNAIITEKDPDKKKSKIADLIQDLKTMDLTQIDRNDVDPFISVLVRNVSDSDQIREMIPYLEMISPGNKSIAESKVLENYSTGNYLDVIRFVTSDPYFCEVENIVNLVISSADHLEKYDTVAIFLSKCGRYDDRIAAKYAERDRDDSTTDIIIDNYEKHNDCRAVISFLRHVLAYEYSERYITKLIECGKRVEDSESVIYAVELAEPERVENADSSAILARTALDLGKYEKARQIAERGLKLNPDSEDLKLIMARSLYALGRINESLDFYRDVCNYHPENREAVYEMMDILYNHGRTKEYAETLNHVNRESFRPEDYIRMSGLIKDSGDVSGSVNLLKEALAKFPDNIDIIKAYAAAMKEIGNVGEALQAYQNLIRIKPDDESLKFVMDYFFGRRNYEDILNIYESLQDDALKEKYRGMAAASYVYMGYMDDAVSMIRDHREILDDPFFVDSILFSVRKKEEVQMLISSGLENTYSRLSVDRLFGIEIRGVDYILDYATKSCSKAMAFVAAEAVFRKMHTVPDKIKVALSTKCLEEVYDIMISMQGIYSKENVKIFEDHPRYLYPAIDTFITAGLYDEAYKIIERYEGTKEDPFLDYEYARLMYVMNRTKDAIKLIRRAKESFSNIDFYLLSITIDEDSVVDDVASILELDRNAIPFKILREKYLDNHELMSGIISLLHEKNIQSLEVMRLERDHLFRSGKKEDALNISASIIKDSTDDGDIQAHFTILRSISEDSAAEFLMHHLDKFQNIEDLREAAHSFYRRRDFEDAIAVYRAIISRGANPVQFPEYVDCLIETGNYAEADDIISRLPSVIPVTIKFYLRMGKTDKIVEYLNSKEEKSPEDIKYIARSGWSYDNIKEAFLKYYEETGDLVAGKIIMDKFKNEGRYEDAIRIASYLYENYGDMDAGLSYVDLLRITGENERSLQVAEELASRCSGNSCIEVYRRIYGIMYDMKKYDQIIKMFRKRKDADSNIIPFVVRSYLADDEADQAEEILSSYSLPDSVRTSLMQAINEKRYIDRLSKYASRILAVEFKQGRKLSIGEMVSKADVPEDFANDIKAFFEEDKYIGSPDTKDLENISAMVIKKIAEKEKIRSADEIYIHTIFGHLDPRDPVMAKNIYVYMRRAIKGDHAETDEIRRIADTAMRDGVPENEIEIIRRYGVGIGTAAAVVDLMKRMKERGYQNVQT</sequence>
<dbReference type="OrthoDB" id="115601at2157"/>
<dbReference type="Pfam" id="PF13432">
    <property type="entry name" value="TPR_16"/>
    <property type="match status" value="1"/>
</dbReference>